<dbReference type="Proteomes" id="UP001175271">
    <property type="component" value="Unassembled WGS sequence"/>
</dbReference>
<evidence type="ECO:0000313" key="3">
    <source>
        <dbReference type="Proteomes" id="UP001175271"/>
    </source>
</evidence>
<dbReference type="EMBL" id="JAUCMV010000002">
    <property type="protein sequence ID" value="KAK0420744.1"/>
    <property type="molecule type" value="Genomic_DNA"/>
</dbReference>
<evidence type="ECO:0008006" key="4">
    <source>
        <dbReference type="Google" id="ProtNLM"/>
    </source>
</evidence>
<organism evidence="2 3">
    <name type="scientific">Steinernema hermaphroditum</name>
    <dbReference type="NCBI Taxonomy" id="289476"/>
    <lineage>
        <taxon>Eukaryota</taxon>
        <taxon>Metazoa</taxon>
        <taxon>Ecdysozoa</taxon>
        <taxon>Nematoda</taxon>
        <taxon>Chromadorea</taxon>
        <taxon>Rhabditida</taxon>
        <taxon>Tylenchina</taxon>
        <taxon>Panagrolaimomorpha</taxon>
        <taxon>Strongyloidoidea</taxon>
        <taxon>Steinernematidae</taxon>
        <taxon>Steinernema</taxon>
    </lineage>
</organism>
<feature type="signal peptide" evidence="1">
    <location>
        <begin position="1"/>
        <end position="19"/>
    </location>
</feature>
<keyword evidence="1" id="KW-0732">Signal</keyword>
<protein>
    <recommendedName>
        <fullName evidence="4">C-type lectin domain-containing protein</fullName>
    </recommendedName>
</protein>
<accession>A0AA39ICZ8</accession>
<evidence type="ECO:0000313" key="2">
    <source>
        <dbReference type="EMBL" id="KAK0420744.1"/>
    </source>
</evidence>
<comment type="caution">
    <text evidence="2">The sequence shown here is derived from an EMBL/GenBank/DDBJ whole genome shotgun (WGS) entry which is preliminary data.</text>
</comment>
<feature type="chain" id="PRO_5041330672" description="C-type lectin domain-containing protein" evidence="1">
    <location>
        <begin position="20"/>
        <end position="207"/>
    </location>
</feature>
<gene>
    <name evidence="2" type="ORF">QR680_014858</name>
</gene>
<sequence>MDILRMLPLLLLLVSGSSAFNRTFKDGEGVIKVIVRTSDCHQSGTDADVSSSPGFINERGVLLWRVEMNAIKGDAGDNLERDTEQVMVKPLSKEEFAVIENACTTHAWFNQERYNDCFHANVIHFAVYTWFGNLYPAWNPGKMEVQLHIRAPNKSKWIKSVWPDANCAHNWISADDSADHYLCKNEPPYWDLKPKKAPVIGGRIACH</sequence>
<keyword evidence="3" id="KW-1185">Reference proteome</keyword>
<proteinExistence type="predicted"/>
<dbReference type="AlphaFoldDB" id="A0AA39ICZ8"/>
<name>A0AA39ICZ8_9BILA</name>
<evidence type="ECO:0000256" key="1">
    <source>
        <dbReference type="SAM" id="SignalP"/>
    </source>
</evidence>
<reference evidence="2" key="1">
    <citation type="submission" date="2023-06" db="EMBL/GenBank/DDBJ databases">
        <title>Genomic analysis of the entomopathogenic nematode Steinernema hermaphroditum.</title>
        <authorList>
            <person name="Schwarz E.M."/>
            <person name="Heppert J.K."/>
            <person name="Baniya A."/>
            <person name="Schwartz H.T."/>
            <person name="Tan C.-H."/>
            <person name="Antoshechkin I."/>
            <person name="Sternberg P.W."/>
            <person name="Goodrich-Blair H."/>
            <person name="Dillman A.R."/>
        </authorList>
    </citation>
    <scope>NUCLEOTIDE SEQUENCE</scope>
    <source>
        <strain evidence="2">PS9179</strain>
        <tissue evidence="2">Whole animal</tissue>
    </source>
</reference>